<keyword evidence="3" id="KW-1185">Reference proteome</keyword>
<reference evidence="2" key="1">
    <citation type="submission" date="2017-08" db="EMBL/GenBank/DDBJ databases">
        <authorList>
            <person name="Polle J.E."/>
            <person name="Barry K."/>
            <person name="Cushman J."/>
            <person name="Schmutz J."/>
            <person name="Tran D."/>
            <person name="Hathwaick L.T."/>
            <person name="Yim W.C."/>
            <person name="Jenkins J."/>
            <person name="Mckie-Krisberg Z.M."/>
            <person name="Prochnik S."/>
            <person name="Lindquist E."/>
            <person name="Dockter R.B."/>
            <person name="Adam C."/>
            <person name="Molina H."/>
            <person name="Bunkerborg J."/>
            <person name="Jin E."/>
            <person name="Buchheim M."/>
            <person name="Magnuson J."/>
        </authorList>
    </citation>
    <scope>NUCLEOTIDE SEQUENCE</scope>
    <source>
        <strain evidence="2">CCAP 19/18</strain>
    </source>
</reference>
<feature type="region of interest" description="Disordered" evidence="1">
    <location>
        <begin position="193"/>
        <end position="212"/>
    </location>
</feature>
<evidence type="ECO:0000313" key="3">
    <source>
        <dbReference type="Proteomes" id="UP000815325"/>
    </source>
</evidence>
<organism evidence="2 3">
    <name type="scientific">Dunaliella salina</name>
    <name type="common">Green alga</name>
    <name type="synonym">Protococcus salinus</name>
    <dbReference type="NCBI Taxonomy" id="3046"/>
    <lineage>
        <taxon>Eukaryota</taxon>
        <taxon>Viridiplantae</taxon>
        <taxon>Chlorophyta</taxon>
        <taxon>core chlorophytes</taxon>
        <taxon>Chlorophyceae</taxon>
        <taxon>CS clade</taxon>
        <taxon>Chlamydomonadales</taxon>
        <taxon>Dunaliellaceae</taxon>
        <taxon>Dunaliella</taxon>
    </lineage>
</organism>
<sequence>MQTARLGLGDSKEPLSKAHDRAVLWAGALDPSREGFERTLQITPARLDPHEQDVWKSLFVERAKSEVLSCAYLFLRGFYPPYNTFSSDLRHIKPESQLGKYLEAEGTFRNVKTLAAYAELGMWITADGQPIRTCEPDALPQKQQLHEWAMPEADADALGAAYSSLALELISLVVENVNNTPDPSKALFDTAQTGAASTTTPDNQSSGTSLNSLRSRLAKKAEQQQLKRAEDEWLQKTKHIQVSQRMRWRDLLVVLSNLFGFFKPDASICRTFWRLVVSAHVAASVCRMLGLVFLKADNREPLVLRLLACSSAEELAGVLTTQISSMVRKDLVAALYM</sequence>
<gene>
    <name evidence="2" type="ORF">DUNSADRAFT_14203</name>
</gene>
<dbReference type="Proteomes" id="UP000815325">
    <property type="component" value="Unassembled WGS sequence"/>
</dbReference>
<name>A0ABQ7G7T8_DUNSA</name>
<evidence type="ECO:0000256" key="1">
    <source>
        <dbReference type="SAM" id="MobiDB-lite"/>
    </source>
</evidence>
<accession>A0ABQ7G7T8</accession>
<comment type="caution">
    <text evidence="2">The sequence shown here is derived from an EMBL/GenBank/DDBJ whole genome shotgun (WGS) entry which is preliminary data.</text>
</comment>
<proteinExistence type="predicted"/>
<dbReference type="EMBL" id="MU070018">
    <property type="protein sequence ID" value="KAF5830665.1"/>
    <property type="molecule type" value="Genomic_DNA"/>
</dbReference>
<protein>
    <submittedName>
        <fullName evidence="2">Uncharacterized protein</fullName>
    </submittedName>
</protein>
<evidence type="ECO:0000313" key="2">
    <source>
        <dbReference type="EMBL" id="KAF5830665.1"/>
    </source>
</evidence>